<dbReference type="GO" id="GO:0034398">
    <property type="term" value="P:telomere tethering at nuclear periphery"/>
    <property type="evidence" value="ECO:0007669"/>
    <property type="project" value="TreeGrafter"/>
</dbReference>
<dbReference type="PROSITE" id="PS51434">
    <property type="entry name" value="NUP_C"/>
    <property type="match status" value="1"/>
</dbReference>
<evidence type="ECO:0000313" key="12">
    <source>
        <dbReference type="Proteomes" id="UP000076154"/>
    </source>
</evidence>
<dbReference type="GO" id="GO:0003723">
    <property type="term" value="F:RNA binding"/>
    <property type="evidence" value="ECO:0007669"/>
    <property type="project" value="TreeGrafter"/>
</dbReference>
<organism evidence="11 12">
    <name type="scientific">Hypsizygus marmoreus</name>
    <name type="common">White beech mushroom</name>
    <name type="synonym">Agaricus marmoreus</name>
    <dbReference type="NCBI Taxonomy" id="39966"/>
    <lineage>
        <taxon>Eukaryota</taxon>
        <taxon>Fungi</taxon>
        <taxon>Dikarya</taxon>
        <taxon>Basidiomycota</taxon>
        <taxon>Agaricomycotina</taxon>
        <taxon>Agaricomycetes</taxon>
        <taxon>Agaricomycetidae</taxon>
        <taxon>Agaricales</taxon>
        <taxon>Tricholomatineae</taxon>
        <taxon>Lyophyllaceae</taxon>
        <taxon>Hypsizygus</taxon>
    </lineage>
</organism>
<dbReference type="Proteomes" id="UP000076154">
    <property type="component" value="Unassembled WGS sequence"/>
</dbReference>
<feature type="region of interest" description="Disordered" evidence="9">
    <location>
        <begin position="185"/>
        <end position="205"/>
    </location>
</feature>
<evidence type="ECO:0000256" key="6">
    <source>
        <dbReference type="ARBA" id="ARBA00023010"/>
    </source>
</evidence>
<accession>A0A369JG06</accession>
<dbReference type="GO" id="GO:0017056">
    <property type="term" value="F:structural constituent of nuclear pore"/>
    <property type="evidence" value="ECO:0007669"/>
    <property type="project" value="InterPro"/>
</dbReference>
<dbReference type="Pfam" id="PF04096">
    <property type="entry name" value="Nucleoporin2"/>
    <property type="match status" value="1"/>
</dbReference>
<keyword evidence="4" id="KW-0509">mRNA transport</keyword>
<protein>
    <recommendedName>
        <fullName evidence="10">Peptidase S59 domain-containing protein</fullName>
    </recommendedName>
</protein>
<evidence type="ECO:0000313" key="11">
    <source>
        <dbReference type="EMBL" id="RDB20120.1"/>
    </source>
</evidence>
<evidence type="ECO:0000256" key="8">
    <source>
        <dbReference type="ARBA" id="ARBA00023242"/>
    </source>
</evidence>
<feature type="compositionally biased region" description="Low complexity" evidence="9">
    <location>
        <begin position="508"/>
        <end position="517"/>
    </location>
</feature>
<keyword evidence="3" id="KW-0813">Transport</keyword>
<feature type="region of interest" description="Disordered" evidence="9">
    <location>
        <begin position="1"/>
        <end position="98"/>
    </location>
</feature>
<gene>
    <name evidence="11" type="ORF">Hypma_012839</name>
</gene>
<comment type="subcellular location">
    <subcellularLocation>
        <location evidence="1">Nucleus</location>
        <location evidence="1">Nuclear pore complex</location>
    </subcellularLocation>
</comment>
<feature type="compositionally biased region" description="Low complexity" evidence="9">
    <location>
        <begin position="413"/>
        <end position="432"/>
    </location>
</feature>
<keyword evidence="6" id="KW-0811">Translocation</keyword>
<dbReference type="GO" id="GO:0051028">
    <property type="term" value="P:mRNA transport"/>
    <property type="evidence" value="ECO:0007669"/>
    <property type="project" value="UniProtKB-KW"/>
</dbReference>
<dbReference type="PANTHER" id="PTHR23198">
    <property type="entry name" value="NUCLEOPORIN"/>
    <property type="match status" value="1"/>
</dbReference>
<feature type="compositionally biased region" description="Gly residues" evidence="9">
    <location>
        <begin position="496"/>
        <end position="507"/>
    </location>
</feature>
<dbReference type="GO" id="GO:0008139">
    <property type="term" value="F:nuclear localization sequence binding"/>
    <property type="evidence" value="ECO:0007669"/>
    <property type="project" value="TreeGrafter"/>
</dbReference>
<reference evidence="11" key="1">
    <citation type="submission" date="2018-04" db="EMBL/GenBank/DDBJ databases">
        <title>Whole genome sequencing of Hypsizygus marmoreus.</title>
        <authorList>
            <person name="Choi I.-G."/>
            <person name="Min B."/>
            <person name="Kim J.-G."/>
            <person name="Kim S."/>
            <person name="Oh Y.-L."/>
            <person name="Kong W.-S."/>
            <person name="Park H."/>
            <person name="Jeong J."/>
            <person name="Song E.-S."/>
        </authorList>
    </citation>
    <scope>NUCLEOTIDE SEQUENCE [LARGE SCALE GENOMIC DNA]</scope>
    <source>
        <strain evidence="11">51987-8</strain>
    </source>
</reference>
<feature type="compositionally biased region" description="Low complexity" evidence="9">
    <location>
        <begin position="66"/>
        <end position="76"/>
    </location>
</feature>
<name>A0A369JG06_HYPMA</name>
<evidence type="ECO:0000256" key="9">
    <source>
        <dbReference type="SAM" id="MobiDB-lite"/>
    </source>
</evidence>
<evidence type="ECO:0000259" key="10">
    <source>
        <dbReference type="PROSITE" id="PS51434"/>
    </source>
</evidence>
<dbReference type="InterPro" id="IPR037665">
    <property type="entry name" value="Nucleoporin_S59-like"/>
</dbReference>
<feature type="compositionally biased region" description="Low complexity" evidence="9">
    <location>
        <begin position="379"/>
        <end position="405"/>
    </location>
</feature>
<dbReference type="InterPro" id="IPR036903">
    <property type="entry name" value="Nup98_auto-Pept-S59_dom_sf"/>
</dbReference>
<proteinExistence type="inferred from homology"/>
<dbReference type="InParanoid" id="A0A369JG06"/>
<keyword evidence="8" id="KW-0539">Nucleus</keyword>
<comment type="caution">
    <text evidence="11">The sequence shown here is derived from an EMBL/GenBank/DDBJ whole genome shotgun (WGS) entry which is preliminary data.</text>
</comment>
<feature type="compositionally biased region" description="Polar residues" evidence="9">
    <location>
        <begin position="546"/>
        <end position="569"/>
    </location>
</feature>
<dbReference type="Gene3D" id="1.10.10.2360">
    <property type="match status" value="1"/>
</dbReference>
<dbReference type="InterPro" id="IPR007230">
    <property type="entry name" value="Nup98_auto-Pept-S59_dom"/>
</dbReference>
<feature type="region of interest" description="Disordered" evidence="9">
    <location>
        <begin position="789"/>
        <end position="844"/>
    </location>
</feature>
<dbReference type="GO" id="GO:0044614">
    <property type="term" value="C:nuclear pore cytoplasmic filaments"/>
    <property type="evidence" value="ECO:0007669"/>
    <property type="project" value="TreeGrafter"/>
</dbReference>
<dbReference type="OrthoDB" id="3797628at2759"/>
<dbReference type="GO" id="GO:0000973">
    <property type="term" value="P:post-transcriptional tethering of RNA polymerase II gene DNA at nuclear periphery"/>
    <property type="evidence" value="ECO:0007669"/>
    <property type="project" value="TreeGrafter"/>
</dbReference>
<dbReference type="PANTHER" id="PTHR23198:SF6">
    <property type="entry name" value="NUCLEAR PORE COMPLEX PROTEIN NUP98-NUP96"/>
    <property type="match status" value="1"/>
</dbReference>
<dbReference type="SUPFAM" id="SSF82215">
    <property type="entry name" value="C-terminal autoproteolytic domain of nucleoporin nup98"/>
    <property type="match status" value="1"/>
</dbReference>
<keyword evidence="12" id="KW-1185">Reference proteome</keyword>
<dbReference type="GO" id="GO:0006606">
    <property type="term" value="P:protein import into nucleus"/>
    <property type="evidence" value="ECO:0007669"/>
    <property type="project" value="TreeGrafter"/>
</dbReference>
<dbReference type="STRING" id="39966.A0A369JG06"/>
<feature type="compositionally biased region" description="Polar residues" evidence="9">
    <location>
        <begin position="185"/>
        <end position="204"/>
    </location>
</feature>
<feature type="region of interest" description="Disordered" evidence="9">
    <location>
        <begin position="309"/>
        <end position="577"/>
    </location>
</feature>
<dbReference type="EMBL" id="LUEZ02000071">
    <property type="protein sequence ID" value="RDB20120.1"/>
    <property type="molecule type" value="Genomic_DNA"/>
</dbReference>
<comment type="similarity">
    <text evidence="2">Belongs to the nucleoporin GLFG family.</text>
</comment>
<feature type="compositionally biased region" description="Gly residues" evidence="9">
    <location>
        <begin position="518"/>
        <end position="527"/>
    </location>
</feature>
<feature type="compositionally biased region" description="Low complexity" evidence="9">
    <location>
        <begin position="464"/>
        <end position="483"/>
    </location>
</feature>
<evidence type="ECO:0000256" key="5">
    <source>
        <dbReference type="ARBA" id="ARBA00022927"/>
    </source>
</evidence>
<feature type="domain" description="Peptidase S59" evidence="10">
    <location>
        <begin position="841"/>
        <end position="986"/>
    </location>
</feature>
<sequence>MRSLKDSLRSGHSYPASQANMFGGNVASSWGAPQQNQPQQQQQPGAFGQPAGFGASAFGSAGTGTFGQQPAQQPQANPMFGNLGGTTTQSTGTGFGTFGAPAPTSQSSTTNPMFGATKQAGGFGGFGGGSTFGGGGGAFGQSTSTPSGSGATGVFGHPTATTSSAFGSGTGVFGGNKPATTFGSTTGGAPSNVPPVTTGSSNPPYSVYQEKDNNTMGMYQAISCMPAYAGTSHEEIRLQDYNQGRKTAGAFGQSAAFGTAQPTTSIFGAQPPQQPSAFGGTTTTGGFGAFGAPATNPTAPAATTGLFGGGAFGQPQQQQQPQQTSTFGAFGAPAQPQQQQTGGLFGGTFGSTAAKPAGFGTFGGGTTGTSTFGGGGTFGQPQQQQQQPQQPTGGLFGSTQTQAPTGFGGFGTTGTKSIFGGTQPATTQPATTGFGGFGSAPQQPQQPQAQQPSLFGGGTGLFGGSTQQQQQQPQTTQPATTSLFGGGTTGQTSGTGLFGGSLFGGAGQQQQQQQQPGQTGGFGGLFGGSKPAAPAGQSLFGGFGQQPANQPQQSLFGSTLGQPTAQPSTLGGGLFGAKPAAPPLGMSTSMGQGGLFGASTPSGGLFSTTINAPGAQGSLTASISQPIGADLPIFDILPPGPRLVNLEASQPKKKAGFFVDIPTRSPVPRVQLGYTPANSKLRGFGSSTSISSAAGVNPFAASLSSSTKSHALALSRVTDNKTPTGPDGFLLGRSASPSLGSGGRQSVKKVILDKKVDPSELFIKSGGSPGLRGSKVIFSPALSAAVREKEMQASLNTPSKGAESPTPAPRPQRTPNRFTAQSTQQPLTDDGQDHGTPELEEGDYWVKPDLATLKQTGYDQLSSFKDLKVGRVGYGEIHFLESVDLTGLSKLGALLGEVVRFDEKECSVYPDSEDVDKPPPGSGLNVRAKLSLLHCWAADKATREPIKDEKHPTAVKHLKRLRNMKDTHFESFDFADGKWTFTVDHF</sequence>
<dbReference type="AlphaFoldDB" id="A0A369JG06"/>
<feature type="compositionally biased region" description="Low complexity" evidence="9">
    <location>
        <begin position="313"/>
        <end position="342"/>
    </location>
</feature>
<evidence type="ECO:0000256" key="2">
    <source>
        <dbReference type="ARBA" id="ARBA00008926"/>
    </source>
</evidence>
<keyword evidence="7" id="KW-0906">Nuclear pore complex</keyword>
<evidence type="ECO:0000256" key="7">
    <source>
        <dbReference type="ARBA" id="ARBA00023132"/>
    </source>
</evidence>
<feature type="compositionally biased region" description="Polar residues" evidence="9">
    <location>
        <begin position="813"/>
        <end position="827"/>
    </location>
</feature>
<feature type="compositionally biased region" description="Low complexity" evidence="9">
    <location>
        <begin position="31"/>
        <end position="60"/>
    </location>
</feature>
<evidence type="ECO:0000256" key="4">
    <source>
        <dbReference type="ARBA" id="ARBA00022816"/>
    </source>
</evidence>
<feature type="compositionally biased region" description="Gly residues" evidence="9">
    <location>
        <begin position="360"/>
        <end position="378"/>
    </location>
</feature>
<keyword evidence="5" id="KW-0653">Protein transport</keyword>
<dbReference type="GO" id="GO:0006405">
    <property type="term" value="P:RNA export from nucleus"/>
    <property type="evidence" value="ECO:0007669"/>
    <property type="project" value="TreeGrafter"/>
</dbReference>
<evidence type="ECO:0000256" key="1">
    <source>
        <dbReference type="ARBA" id="ARBA00004567"/>
    </source>
</evidence>
<feature type="compositionally biased region" description="Low complexity" evidence="9">
    <location>
        <begin position="440"/>
        <end position="454"/>
    </location>
</feature>
<dbReference type="Gene3D" id="3.30.1610.10">
    <property type="entry name" value="Peptidase S59, nucleoporin"/>
    <property type="match status" value="1"/>
</dbReference>
<evidence type="ECO:0000256" key="3">
    <source>
        <dbReference type="ARBA" id="ARBA00022448"/>
    </source>
</evidence>